<dbReference type="EMBL" id="CAJOBA010007312">
    <property type="protein sequence ID" value="CAF3798817.1"/>
    <property type="molecule type" value="Genomic_DNA"/>
</dbReference>
<protein>
    <recommendedName>
        <fullName evidence="9">Tetratricopeptide repeat protein</fullName>
    </recommendedName>
</protein>
<evidence type="ECO:0000313" key="8">
    <source>
        <dbReference type="Proteomes" id="UP000663829"/>
    </source>
</evidence>
<evidence type="ECO:0000256" key="3">
    <source>
        <dbReference type="PROSITE-ProRule" id="PRU00339"/>
    </source>
</evidence>
<keyword evidence="2 3" id="KW-0802">TPR repeat</keyword>
<dbReference type="EMBL" id="CAJNOQ010004662">
    <property type="protein sequence ID" value="CAF1068866.1"/>
    <property type="molecule type" value="Genomic_DNA"/>
</dbReference>
<dbReference type="PANTHER" id="PTHR45641:SF1">
    <property type="entry name" value="AAA+ ATPASE DOMAIN-CONTAINING PROTEIN"/>
    <property type="match status" value="1"/>
</dbReference>
<dbReference type="OrthoDB" id="1658288at2759"/>
<dbReference type="SMART" id="SM00028">
    <property type="entry name" value="TPR"/>
    <property type="match status" value="4"/>
</dbReference>
<gene>
    <name evidence="5" type="ORF">GPM918_LOCUS17168</name>
    <name evidence="4" type="ORF">OVA965_LOCUS15967</name>
    <name evidence="7" type="ORF">SRO942_LOCUS17167</name>
    <name evidence="6" type="ORF">TMI583_LOCUS15976</name>
</gene>
<evidence type="ECO:0000313" key="5">
    <source>
        <dbReference type="EMBL" id="CAF1068866.1"/>
    </source>
</evidence>
<sequence length="328" mass="37404">MQSFLSTSADRAMALAFPEASAPPTAETSRIVFQFNIDTRLSNTKPYANIKGLSFFRNEEEVLISLGSIFRIEQMEYNQGEQTWIGILSLCSEDDYELKDLMKQMEKELSGGGIIALGHLMYRQGDYEKSRNYFQQLLLDPSTSDFDRAECYRGLRAVAVVVEEYDKAIEEYENSLKVWNERGDQQRIGKSHMAIGEVYYFQNKLDVALSYEQKALDILLLLNHPLVSDVYAVMAKIYMGKTEFDSAIEHYEKSLEIAHQHLPVNEPSFGVTYENIGTTYGNKGDHQRALEYYAKASAVYQVTLPPNHPFFSDLKNNIDAVKGMLNQN</sequence>
<dbReference type="Gene3D" id="1.25.40.10">
    <property type="entry name" value="Tetratricopeptide repeat domain"/>
    <property type="match status" value="2"/>
</dbReference>
<name>A0A814LVB7_9BILA</name>
<accession>A0A814LVB7</accession>
<dbReference type="SUPFAM" id="SSF48452">
    <property type="entry name" value="TPR-like"/>
    <property type="match status" value="1"/>
</dbReference>
<dbReference type="Proteomes" id="UP000677228">
    <property type="component" value="Unassembled WGS sequence"/>
</dbReference>
<dbReference type="AlphaFoldDB" id="A0A814LVB7"/>
<evidence type="ECO:0000256" key="2">
    <source>
        <dbReference type="ARBA" id="ARBA00022803"/>
    </source>
</evidence>
<evidence type="ECO:0000256" key="1">
    <source>
        <dbReference type="ARBA" id="ARBA00022737"/>
    </source>
</evidence>
<feature type="repeat" description="TPR" evidence="3">
    <location>
        <begin position="228"/>
        <end position="261"/>
    </location>
</feature>
<proteinExistence type="predicted"/>
<evidence type="ECO:0000313" key="6">
    <source>
        <dbReference type="EMBL" id="CAF3798817.1"/>
    </source>
</evidence>
<keyword evidence="8" id="KW-1185">Reference proteome</keyword>
<dbReference type="PROSITE" id="PS51996">
    <property type="entry name" value="TR_MART"/>
    <property type="match status" value="1"/>
</dbReference>
<dbReference type="EMBL" id="CAJNOK010007302">
    <property type="protein sequence ID" value="CAF1030599.1"/>
    <property type="molecule type" value="Genomic_DNA"/>
</dbReference>
<dbReference type="Proteomes" id="UP000682733">
    <property type="component" value="Unassembled WGS sequence"/>
</dbReference>
<keyword evidence="1" id="KW-0677">Repeat</keyword>
<dbReference type="InterPro" id="IPR011990">
    <property type="entry name" value="TPR-like_helical_dom_sf"/>
</dbReference>
<dbReference type="Proteomes" id="UP000681722">
    <property type="component" value="Unassembled WGS sequence"/>
</dbReference>
<reference evidence="5" key="1">
    <citation type="submission" date="2021-02" db="EMBL/GenBank/DDBJ databases">
        <authorList>
            <person name="Nowell W R."/>
        </authorList>
    </citation>
    <scope>NUCLEOTIDE SEQUENCE</scope>
</reference>
<dbReference type="EMBL" id="CAJOBC010004662">
    <property type="protein sequence ID" value="CAF3836225.1"/>
    <property type="molecule type" value="Genomic_DNA"/>
</dbReference>
<dbReference type="InterPro" id="IPR019734">
    <property type="entry name" value="TPR_rpt"/>
</dbReference>
<dbReference type="Proteomes" id="UP000663829">
    <property type="component" value="Unassembled WGS sequence"/>
</dbReference>
<organism evidence="5 8">
    <name type="scientific">Didymodactylos carnosus</name>
    <dbReference type="NCBI Taxonomy" id="1234261"/>
    <lineage>
        <taxon>Eukaryota</taxon>
        <taxon>Metazoa</taxon>
        <taxon>Spiralia</taxon>
        <taxon>Gnathifera</taxon>
        <taxon>Rotifera</taxon>
        <taxon>Eurotatoria</taxon>
        <taxon>Bdelloidea</taxon>
        <taxon>Philodinida</taxon>
        <taxon>Philodinidae</taxon>
        <taxon>Didymodactylos</taxon>
    </lineage>
</organism>
<evidence type="ECO:0008006" key="9">
    <source>
        <dbReference type="Google" id="ProtNLM"/>
    </source>
</evidence>
<feature type="repeat" description="TPR" evidence="3">
    <location>
        <begin position="270"/>
        <end position="303"/>
    </location>
</feature>
<dbReference type="Gene3D" id="3.90.176.10">
    <property type="entry name" value="Toxin ADP-ribosyltransferase, Chain A, domain 1"/>
    <property type="match status" value="1"/>
</dbReference>
<comment type="caution">
    <text evidence="5">The sequence shown here is derived from an EMBL/GenBank/DDBJ whole genome shotgun (WGS) entry which is preliminary data.</text>
</comment>
<evidence type="ECO:0000313" key="7">
    <source>
        <dbReference type="EMBL" id="CAF3836225.1"/>
    </source>
</evidence>
<evidence type="ECO:0000313" key="4">
    <source>
        <dbReference type="EMBL" id="CAF1030599.1"/>
    </source>
</evidence>
<dbReference type="PROSITE" id="PS50005">
    <property type="entry name" value="TPR"/>
    <property type="match status" value="2"/>
</dbReference>
<dbReference type="SUPFAM" id="SSF56399">
    <property type="entry name" value="ADP-ribosylation"/>
    <property type="match status" value="1"/>
</dbReference>
<dbReference type="PANTHER" id="PTHR45641">
    <property type="entry name" value="TETRATRICOPEPTIDE REPEAT PROTEIN (AFU_ORTHOLOGUE AFUA_6G03870)"/>
    <property type="match status" value="1"/>
</dbReference>
<dbReference type="Pfam" id="PF13424">
    <property type="entry name" value="TPR_12"/>
    <property type="match status" value="2"/>
</dbReference>